<dbReference type="InterPro" id="IPR035897">
    <property type="entry name" value="Toll_tir_struct_dom_sf"/>
</dbReference>
<dbReference type="SMART" id="SM00255">
    <property type="entry name" value="TIR"/>
    <property type="match status" value="1"/>
</dbReference>
<proteinExistence type="predicted"/>
<sequence length="625" mass="72423">MASIIPPLSFTPKNPQQNHDVFLSFRGEDTRYTFTSHLYAALTRLQIKTYMDNELERGDEISTSLLKAINHAKLSIIIFSKNYASSRWCLEELVKILECKKNDGQILVPIFYHVNPTHVRNQTGSYGVALAKHEKRRDMDNVQTWRLGLTEAANFSGWDCLGTRNESELVEQIAKDILQKLDSITSRGLERRINTYTQIAQQKLEKSLQTDNLADMEELITTLYQLAELKLEKASSLNDSSVWGDVMATHEHILQLKQEKWMRTHSANDLESELVEQIAMDMLQKLDSMTSRGLERRINTYTQIAQQKLEKSLRTGLADMEELITTLYQLAELKLEKASSLNDSSVWGDVMATHEHILQLKQEKWMRTHSANDLEYELVEQIAMDMLQKLDSMTSRGLERRINTYTQIAQQKLEKSLRTGLADMEELITTLYQLAELKLEKASSLNDSSVWGDVMATHEHILQLKQEKWMRTHSANDLESELVEQIAMDMLQKLDSMTSRGLERRINTYTQIAQQKLEKSLRTGNLADMEELITTLYQLAELKLEKASSLNDSSVWGDVMATHEHILQLKQDKWMRTHSANDLEDLKDARNHVLHIQREQFNRKMQFRLILLEIHQISMMNFYQS</sequence>
<dbReference type="PANTHER" id="PTHR32009">
    <property type="entry name" value="TMV RESISTANCE PROTEIN N-LIKE"/>
    <property type="match status" value="1"/>
</dbReference>
<keyword evidence="1" id="KW-0520">NAD</keyword>
<evidence type="ECO:0000313" key="4">
    <source>
        <dbReference type="Proteomes" id="UP001157006"/>
    </source>
</evidence>
<dbReference type="SUPFAM" id="SSF52200">
    <property type="entry name" value="Toll/Interleukin receptor TIR domain"/>
    <property type="match status" value="1"/>
</dbReference>
<dbReference type="AlphaFoldDB" id="A0AAV1ABF1"/>
<dbReference type="PANTHER" id="PTHR32009:SF120">
    <property type="entry name" value="TYPE DISEASE RESISTANCE PROTEIN, PUTATIVE-RELATED"/>
    <property type="match status" value="1"/>
</dbReference>
<evidence type="ECO:0000259" key="2">
    <source>
        <dbReference type="PROSITE" id="PS50104"/>
    </source>
</evidence>
<dbReference type="FunFam" id="3.40.50.10140:FF:000007">
    <property type="entry name" value="Disease resistance protein (TIR-NBS-LRR class)"/>
    <property type="match status" value="1"/>
</dbReference>
<evidence type="ECO:0000256" key="1">
    <source>
        <dbReference type="ARBA" id="ARBA00023027"/>
    </source>
</evidence>
<evidence type="ECO:0000313" key="3">
    <source>
        <dbReference type="EMBL" id="CAI8606762.1"/>
    </source>
</evidence>
<gene>
    <name evidence="3" type="ORF">VFH_IV006040</name>
</gene>
<organism evidence="3 4">
    <name type="scientific">Vicia faba</name>
    <name type="common">Broad bean</name>
    <name type="synonym">Faba vulgaris</name>
    <dbReference type="NCBI Taxonomy" id="3906"/>
    <lineage>
        <taxon>Eukaryota</taxon>
        <taxon>Viridiplantae</taxon>
        <taxon>Streptophyta</taxon>
        <taxon>Embryophyta</taxon>
        <taxon>Tracheophyta</taxon>
        <taxon>Spermatophyta</taxon>
        <taxon>Magnoliopsida</taxon>
        <taxon>eudicotyledons</taxon>
        <taxon>Gunneridae</taxon>
        <taxon>Pentapetalae</taxon>
        <taxon>rosids</taxon>
        <taxon>fabids</taxon>
        <taxon>Fabales</taxon>
        <taxon>Fabaceae</taxon>
        <taxon>Papilionoideae</taxon>
        <taxon>50 kb inversion clade</taxon>
        <taxon>NPAAA clade</taxon>
        <taxon>Hologalegina</taxon>
        <taxon>IRL clade</taxon>
        <taxon>Fabeae</taxon>
        <taxon>Vicia</taxon>
    </lineage>
</organism>
<accession>A0AAV1ABF1</accession>
<protein>
    <recommendedName>
        <fullName evidence="2">TIR domain-containing protein</fullName>
    </recommendedName>
</protein>
<dbReference type="Proteomes" id="UP001157006">
    <property type="component" value="Chromosome 4"/>
</dbReference>
<dbReference type="EMBL" id="OX451739">
    <property type="protein sequence ID" value="CAI8606762.1"/>
    <property type="molecule type" value="Genomic_DNA"/>
</dbReference>
<dbReference type="GO" id="GO:0007165">
    <property type="term" value="P:signal transduction"/>
    <property type="evidence" value="ECO:0007669"/>
    <property type="project" value="InterPro"/>
</dbReference>
<dbReference type="PROSITE" id="PS50104">
    <property type="entry name" value="TIR"/>
    <property type="match status" value="1"/>
</dbReference>
<dbReference type="Pfam" id="PF01582">
    <property type="entry name" value="TIR"/>
    <property type="match status" value="1"/>
</dbReference>
<keyword evidence="4" id="KW-1185">Reference proteome</keyword>
<feature type="domain" description="TIR" evidence="2">
    <location>
        <begin position="17"/>
        <end position="181"/>
    </location>
</feature>
<dbReference type="Gene3D" id="3.40.50.10140">
    <property type="entry name" value="Toll/interleukin-1 receptor homology (TIR) domain"/>
    <property type="match status" value="1"/>
</dbReference>
<reference evidence="3 4" key="1">
    <citation type="submission" date="2023-01" db="EMBL/GenBank/DDBJ databases">
        <authorList>
            <person name="Kreplak J."/>
        </authorList>
    </citation>
    <scope>NUCLEOTIDE SEQUENCE [LARGE SCALE GENOMIC DNA]</scope>
</reference>
<name>A0AAV1ABF1_VICFA</name>
<dbReference type="InterPro" id="IPR000157">
    <property type="entry name" value="TIR_dom"/>
</dbReference>